<dbReference type="Gene3D" id="3.40.630.30">
    <property type="match status" value="1"/>
</dbReference>
<dbReference type="PANTHER" id="PTHR13170">
    <property type="entry name" value="O-GLCNACASE"/>
    <property type="match status" value="1"/>
</dbReference>
<dbReference type="PROSITE" id="PS51186">
    <property type="entry name" value="GNAT"/>
    <property type="match status" value="1"/>
</dbReference>
<dbReference type="Proteomes" id="UP000250222">
    <property type="component" value="Unassembled WGS sequence"/>
</dbReference>
<dbReference type="GO" id="GO:0016747">
    <property type="term" value="F:acyltransferase activity, transferring groups other than amino-acyl groups"/>
    <property type="evidence" value="ECO:0007669"/>
    <property type="project" value="InterPro"/>
</dbReference>
<dbReference type="AlphaFoldDB" id="A0A2Y9A4G8"/>
<keyword evidence="3" id="KW-1185">Reference proteome</keyword>
<evidence type="ECO:0000313" key="2">
    <source>
        <dbReference type="EMBL" id="SSA39105.1"/>
    </source>
</evidence>
<keyword evidence="2" id="KW-0808">Transferase</keyword>
<dbReference type="InterPro" id="IPR000182">
    <property type="entry name" value="GNAT_dom"/>
</dbReference>
<dbReference type="InterPro" id="IPR016181">
    <property type="entry name" value="Acyl_CoA_acyltransferase"/>
</dbReference>
<sequence length="210" mass="22736">MRPDLYIDDYRPADRAALYDVCLRTGNVGADAGPDHEDRDLLGHVYLGPYLELEPELTLVLRAAGSGGPVGYAVATADTATFEAACEERWWPPLRAHYRARPPRPGSADARLVRMIEDGVRTEGPWLAEHPAHLHVDLLEPARGVGAGRALLTRLFAALEDRGVPGVHLEVASANDGAVAFYRRLGFTVVAERPDSLVMARRLAPAAVAS</sequence>
<dbReference type="RefSeq" id="WP_110851377.1">
    <property type="nucleotide sequence ID" value="NZ_QKLZ01000002.1"/>
</dbReference>
<protein>
    <submittedName>
        <fullName evidence="2">Acetyltransferase (GNAT) family protein</fullName>
    </submittedName>
</protein>
<evidence type="ECO:0000313" key="3">
    <source>
        <dbReference type="Proteomes" id="UP000250222"/>
    </source>
</evidence>
<organism evidence="2 3">
    <name type="scientific">Georgenia satyanarayanai</name>
    <dbReference type="NCBI Taxonomy" id="860221"/>
    <lineage>
        <taxon>Bacteria</taxon>
        <taxon>Bacillati</taxon>
        <taxon>Actinomycetota</taxon>
        <taxon>Actinomycetes</taxon>
        <taxon>Micrococcales</taxon>
        <taxon>Bogoriellaceae</taxon>
        <taxon>Georgenia</taxon>
    </lineage>
</organism>
<dbReference type="SUPFAM" id="SSF55729">
    <property type="entry name" value="Acyl-CoA N-acyltransferases (Nat)"/>
    <property type="match status" value="1"/>
</dbReference>
<evidence type="ECO:0000259" key="1">
    <source>
        <dbReference type="PROSITE" id="PS51186"/>
    </source>
</evidence>
<feature type="domain" description="N-acetyltransferase" evidence="1">
    <location>
        <begin position="69"/>
        <end position="204"/>
    </location>
</feature>
<name>A0A2Y9A4G8_9MICO</name>
<dbReference type="PANTHER" id="PTHR13170:SF16">
    <property type="entry name" value="PROTEIN O-GLCNACASE"/>
    <property type="match status" value="1"/>
</dbReference>
<proteinExistence type="predicted"/>
<dbReference type="OrthoDB" id="8593648at2"/>
<gene>
    <name evidence="2" type="ORF">SAMN05216184_10220</name>
</gene>
<dbReference type="EMBL" id="UETB01000002">
    <property type="protein sequence ID" value="SSA39105.1"/>
    <property type="molecule type" value="Genomic_DNA"/>
</dbReference>
<accession>A0A2Y9A4G8</accession>
<dbReference type="Pfam" id="PF00583">
    <property type="entry name" value="Acetyltransf_1"/>
    <property type="match status" value="1"/>
</dbReference>
<reference evidence="2 3" key="1">
    <citation type="submission" date="2016-10" db="EMBL/GenBank/DDBJ databases">
        <authorList>
            <person name="Cai Z."/>
        </authorList>
    </citation>
    <scope>NUCLEOTIDE SEQUENCE [LARGE SCALE GENOMIC DNA]</scope>
    <source>
        <strain evidence="2 3">CGMCC 1.10826</strain>
    </source>
</reference>
<dbReference type="InterPro" id="IPR051822">
    <property type="entry name" value="Glycosyl_Hydrolase_84"/>
</dbReference>